<evidence type="ECO:0000313" key="2">
    <source>
        <dbReference type="EMBL" id="WWD79460.1"/>
    </source>
</evidence>
<dbReference type="Proteomes" id="UP000321816">
    <property type="component" value="Chromosome"/>
</dbReference>
<reference evidence="2 3" key="1">
    <citation type="submission" date="2024-01" db="EMBL/GenBank/DDBJ databases">
        <title>Complete Genome Sequence of Alkalicoccus halolimnae BZ-SZ-XJ29T, a Moderately Halophilic Bacterium Isolated from a Salt Lake.</title>
        <authorList>
            <person name="Zhao B."/>
        </authorList>
    </citation>
    <scope>NUCLEOTIDE SEQUENCE [LARGE SCALE GENOMIC DNA]</scope>
    <source>
        <strain evidence="2 3">BZ-SZ-XJ29</strain>
    </source>
</reference>
<dbReference type="RefSeq" id="WP_281285253.1">
    <property type="nucleotide sequence ID" value="NZ_CP144914.1"/>
</dbReference>
<evidence type="ECO:0000313" key="3">
    <source>
        <dbReference type="Proteomes" id="UP000321816"/>
    </source>
</evidence>
<feature type="compositionally biased region" description="Polar residues" evidence="1">
    <location>
        <begin position="1"/>
        <end position="10"/>
    </location>
</feature>
<evidence type="ECO:0000256" key="1">
    <source>
        <dbReference type="SAM" id="MobiDB-lite"/>
    </source>
</evidence>
<feature type="region of interest" description="Disordered" evidence="1">
    <location>
        <begin position="1"/>
        <end position="23"/>
    </location>
</feature>
<dbReference type="KEGG" id="ahal:FTX54_013810"/>
<sequence length="41" mass="4684">MVRPDSSTARPESANGKRKQTFPAAEAIIQFENKQKKFFDN</sequence>
<name>A0AAJ8N051_9BACI</name>
<gene>
    <name evidence="2" type="ORF">FTX54_013810</name>
</gene>
<protein>
    <submittedName>
        <fullName evidence="2">Uncharacterized protein</fullName>
    </submittedName>
</protein>
<accession>A0AAJ8N051</accession>
<proteinExistence type="predicted"/>
<organism evidence="2 3">
    <name type="scientific">Alkalicoccus halolimnae</name>
    <dbReference type="NCBI Taxonomy" id="1667239"/>
    <lineage>
        <taxon>Bacteria</taxon>
        <taxon>Bacillati</taxon>
        <taxon>Bacillota</taxon>
        <taxon>Bacilli</taxon>
        <taxon>Bacillales</taxon>
        <taxon>Bacillaceae</taxon>
        <taxon>Alkalicoccus</taxon>
    </lineage>
</organism>
<dbReference type="AlphaFoldDB" id="A0AAJ8N051"/>
<dbReference type="EMBL" id="CP144914">
    <property type="protein sequence ID" value="WWD79460.1"/>
    <property type="molecule type" value="Genomic_DNA"/>
</dbReference>
<keyword evidence="3" id="KW-1185">Reference proteome</keyword>